<dbReference type="EMBL" id="WWCP01000002">
    <property type="protein sequence ID" value="MYM80993.1"/>
    <property type="molecule type" value="Genomic_DNA"/>
</dbReference>
<feature type="transmembrane region" description="Helical" evidence="9">
    <location>
        <begin position="94"/>
        <end position="115"/>
    </location>
</feature>
<evidence type="ECO:0000256" key="5">
    <source>
        <dbReference type="ARBA" id="ARBA00022692"/>
    </source>
</evidence>
<evidence type="ECO:0000256" key="2">
    <source>
        <dbReference type="ARBA" id="ARBA00022448"/>
    </source>
</evidence>
<feature type="transmembrane region" description="Helical" evidence="9">
    <location>
        <begin position="371"/>
        <end position="390"/>
    </location>
</feature>
<keyword evidence="4" id="KW-1003">Cell membrane</keyword>
<keyword evidence="3" id="KW-0050">Antiport</keyword>
<evidence type="ECO:0000256" key="8">
    <source>
        <dbReference type="ARBA" id="ARBA00023136"/>
    </source>
</evidence>
<dbReference type="AlphaFoldDB" id="A0A6L8MDY8"/>
<dbReference type="PANTHER" id="PTHR32507:SF8">
    <property type="entry name" value="CNH1P"/>
    <property type="match status" value="1"/>
</dbReference>
<evidence type="ECO:0000256" key="4">
    <source>
        <dbReference type="ARBA" id="ARBA00022475"/>
    </source>
</evidence>
<sequence length="428" mass="45676">MSANQWFLLIGLLMLARGLAASTIARSPFTSAIVYLGAGLLMGPSCLNLFHFDPFKASGPLEMLAEIALLISLFSAGIKMPVPFSLSRWNAPLRLAWLSMALTVGLVALFCYYVLHLPAGAAVLLGGILAPTDPVLATDVQVRHAGDKDELRFNLTCEAGMNDGSAFPFVLLGLGMLHMGEAGDHYWRWLLVDVIWASAAAVAVGVAAGAGLARLGWRLRILATRHEIMDDLVGLGLIAVVFGVSSLIKASGFLAVFFAAVALRQTELQLAGAPKDRQGLREPELSKSQAAQASENKDVPLVVSAEALVFKEHLERLSELTLVLLLGGMISLRELPYETIGVAAFLFVVARPLSVYVGLIGSGTGKRMRAMIGWFGVRGIGSIFYLVYAIQAGLPPNMSKQLTGIALGVIMLSILVHGFSVKPLIDSR</sequence>
<evidence type="ECO:0000256" key="1">
    <source>
        <dbReference type="ARBA" id="ARBA00004651"/>
    </source>
</evidence>
<feature type="transmembrane region" description="Helical" evidence="9">
    <location>
        <begin position="186"/>
        <end position="212"/>
    </location>
</feature>
<evidence type="ECO:0000256" key="6">
    <source>
        <dbReference type="ARBA" id="ARBA00022989"/>
    </source>
</evidence>
<protein>
    <submittedName>
        <fullName evidence="11">Sodium:proton antiporter</fullName>
    </submittedName>
</protein>
<name>A0A6L8MDY8_9BURK</name>
<dbReference type="RefSeq" id="WP_161018315.1">
    <property type="nucleotide sequence ID" value="NZ_WWCP01000002.1"/>
</dbReference>
<keyword evidence="2" id="KW-0813">Transport</keyword>
<evidence type="ECO:0000256" key="3">
    <source>
        <dbReference type="ARBA" id="ARBA00022449"/>
    </source>
</evidence>
<dbReference type="PANTHER" id="PTHR32507">
    <property type="entry name" value="NA(+)/H(+) ANTIPORTER 1"/>
    <property type="match status" value="1"/>
</dbReference>
<organism evidence="11 12">
    <name type="scientific">Duganella lactea</name>
    <dbReference type="NCBI Taxonomy" id="2692173"/>
    <lineage>
        <taxon>Bacteria</taxon>
        <taxon>Pseudomonadati</taxon>
        <taxon>Pseudomonadota</taxon>
        <taxon>Betaproteobacteria</taxon>
        <taxon>Burkholderiales</taxon>
        <taxon>Oxalobacteraceae</taxon>
        <taxon>Telluria group</taxon>
        <taxon>Duganella</taxon>
    </lineage>
</organism>
<evidence type="ECO:0000256" key="9">
    <source>
        <dbReference type="SAM" id="Phobius"/>
    </source>
</evidence>
<proteinExistence type="predicted"/>
<dbReference type="Proteomes" id="UP000474565">
    <property type="component" value="Unassembled WGS sequence"/>
</dbReference>
<keyword evidence="7" id="KW-0406">Ion transport</keyword>
<dbReference type="InterPro" id="IPR038770">
    <property type="entry name" value="Na+/solute_symporter_sf"/>
</dbReference>
<gene>
    <name evidence="11" type="ORF">GTP44_03335</name>
</gene>
<keyword evidence="6 9" id="KW-1133">Transmembrane helix</keyword>
<comment type="caution">
    <text evidence="11">The sequence shown here is derived from an EMBL/GenBank/DDBJ whole genome shotgun (WGS) entry which is preliminary data.</text>
</comment>
<evidence type="ECO:0000313" key="12">
    <source>
        <dbReference type="Proteomes" id="UP000474565"/>
    </source>
</evidence>
<evidence type="ECO:0000313" key="11">
    <source>
        <dbReference type="EMBL" id="MYM80993.1"/>
    </source>
</evidence>
<keyword evidence="8 9" id="KW-0472">Membrane</keyword>
<feature type="transmembrane region" description="Helical" evidence="9">
    <location>
        <begin position="402"/>
        <end position="421"/>
    </location>
</feature>
<evidence type="ECO:0000259" key="10">
    <source>
        <dbReference type="Pfam" id="PF00999"/>
    </source>
</evidence>
<dbReference type="Pfam" id="PF00999">
    <property type="entry name" value="Na_H_Exchanger"/>
    <property type="match status" value="2"/>
</dbReference>
<evidence type="ECO:0000256" key="7">
    <source>
        <dbReference type="ARBA" id="ARBA00023065"/>
    </source>
</evidence>
<keyword evidence="5 9" id="KW-0812">Transmembrane</keyword>
<feature type="domain" description="Cation/H+ exchanger transmembrane" evidence="10">
    <location>
        <begin position="342"/>
        <end position="424"/>
    </location>
</feature>
<dbReference type="Gene3D" id="1.20.1530.20">
    <property type="match status" value="1"/>
</dbReference>
<dbReference type="GO" id="GO:0005886">
    <property type="term" value="C:plasma membrane"/>
    <property type="evidence" value="ECO:0007669"/>
    <property type="project" value="UniProtKB-SubCell"/>
</dbReference>
<dbReference type="InterPro" id="IPR006153">
    <property type="entry name" value="Cation/H_exchanger_TM"/>
</dbReference>
<feature type="transmembrane region" description="Helical" evidence="9">
    <location>
        <begin position="6"/>
        <end position="25"/>
    </location>
</feature>
<feature type="transmembrane region" description="Helical" evidence="9">
    <location>
        <begin position="232"/>
        <end position="260"/>
    </location>
</feature>
<feature type="transmembrane region" description="Helical" evidence="9">
    <location>
        <begin position="63"/>
        <end position="82"/>
    </location>
</feature>
<accession>A0A6L8MDY8</accession>
<feature type="domain" description="Cation/H+ exchanger transmembrane" evidence="10">
    <location>
        <begin position="27"/>
        <end position="267"/>
    </location>
</feature>
<feature type="transmembrane region" description="Helical" evidence="9">
    <location>
        <begin position="339"/>
        <end position="359"/>
    </location>
</feature>
<comment type="subcellular location">
    <subcellularLocation>
        <location evidence="1">Cell membrane</location>
        <topology evidence="1">Multi-pass membrane protein</topology>
    </subcellularLocation>
</comment>
<dbReference type="GO" id="GO:0015297">
    <property type="term" value="F:antiporter activity"/>
    <property type="evidence" value="ECO:0007669"/>
    <property type="project" value="UniProtKB-KW"/>
</dbReference>
<feature type="transmembrane region" description="Helical" evidence="9">
    <location>
        <begin position="32"/>
        <end position="51"/>
    </location>
</feature>
<dbReference type="GO" id="GO:1902600">
    <property type="term" value="P:proton transmembrane transport"/>
    <property type="evidence" value="ECO:0007669"/>
    <property type="project" value="InterPro"/>
</dbReference>
<reference evidence="11 12" key="1">
    <citation type="submission" date="2019-12" db="EMBL/GenBank/DDBJ databases">
        <title>Novel species isolated from a subtropical stream in China.</title>
        <authorList>
            <person name="Lu H."/>
        </authorList>
    </citation>
    <scope>NUCLEOTIDE SEQUENCE [LARGE SCALE GENOMIC DNA]</scope>
    <source>
        <strain evidence="11 12">FT50W</strain>
    </source>
</reference>